<dbReference type="GO" id="GO:0000271">
    <property type="term" value="P:polysaccharide biosynthetic process"/>
    <property type="evidence" value="ECO:0007669"/>
    <property type="project" value="TreeGrafter"/>
</dbReference>
<dbReference type="GO" id="GO:0005829">
    <property type="term" value="C:cytosol"/>
    <property type="evidence" value="ECO:0007669"/>
    <property type="project" value="TreeGrafter"/>
</dbReference>
<dbReference type="AlphaFoldDB" id="A0A7C0VBX8"/>
<protein>
    <submittedName>
        <fullName evidence="2">dTDP-4-dehydrorhamnose 3,5-epimerase</fullName>
    </submittedName>
</protein>
<accession>A0A7C0VBX8</accession>
<dbReference type="EMBL" id="DQWE01000353">
    <property type="protein sequence ID" value="HDI83617.1"/>
    <property type="molecule type" value="Genomic_DNA"/>
</dbReference>
<reference evidence="2" key="1">
    <citation type="journal article" date="2020" name="mSystems">
        <title>Genome- and Community-Level Interaction Insights into Carbon Utilization and Element Cycling Functions of Hydrothermarchaeota in Hydrothermal Sediment.</title>
        <authorList>
            <person name="Zhou Z."/>
            <person name="Liu Y."/>
            <person name="Xu W."/>
            <person name="Pan J."/>
            <person name="Luo Z.H."/>
            <person name="Li M."/>
        </authorList>
    </citation>
    <scope>NUCLEOTIDE SEQUENCE [LARGE SCALE GENOMIC DNA]</scope>
    <source>
        <strain evidence="2">HyVt-102</strain>
    </source>
</reference>
<comment type="caution">
    <text evidence="2">The sequence shown here is derived from an EMBL/GenBank/DDBJ whole genome shotgun (WGS) entry which is preliminary data.</text>
</comment>
<gene>
    <name evidence="2" type="ORF">ENF18_07500</name>
</gene>
<sequence>MLRVIPDERGWLMEILRRDDELFKEFGQVYVTSAYPGVVKAWHAHENQTDSIACISGMVKLVLYDDREESPTKGMINEFFIGEKNPLLVQVPAYVWHGFKNIHTDVSLVINIPDNTYNYENPDELRRPAHGDIPYDWGRKDG</sequence>
<organism evidence="2">
    <name type="scientific">candidate division WOR-3 bacterium</name>
    <dbReference type="NCBI Taxonomy" id="2052148"/>
    <lineage>
        <taxon>Bacteria</taxon>
        <taxon>Bacteria division WOR-3</taxon>
    </lineage>
</organism>
<dbReference type="InterPro" id="IPR014710">
    <property type="entry name" value="RmlC-like_jellyroll"/>
</dbReference>
<dbReference type="PANTHER" id="PTHR21047:SF2">
    <property type="entry name" value="THYMIDINE DIPHOSPHO-4-KETO-RHAMNOSE 3,5-EPIMERASE"/>
    <property type="match status" value="1"/>
</dbReference>
<evidence type="ECO:0000313" key="2">
    <source>
        <dbReference type="EMBL" id="HDI83617.1"/>
    </source>
</evidence>
<dbReference type="Pfam" id="PF00908">
    <property type="entry name" value="dTDP_sugar_isom"/>
    <property type="match status" value="1"/>
</dbReference>
<dbReference type="Proteomes" id="UP000885847">
    <property type="component" value="Unassembled WGS sequence"/>
</dbReference>
<dbReference type="GO" id="GO:0008830">
    <property type="term" value="F:dTDP-4-dehydrorhamnose 3,5-epimerase activity"/>
    <property type="evidence" value="ECO:0007669"/>
    <property type="project" value="InterPro"/>
</dbReference>
<proteinExistence type="predicted"/>
<dbReference type="PANTHER" id="PTHR21047">
    <property type="entry name" value="DTDP-6-DEOXY-D-GLUCOSE-3,5 EPIMERASE"/>
    <property type="match status" value="1"/>
</dbReference>
<dbReference type="InterPro" id="IPR011051">
    <property type="entry name" value="RmlC_Cupin_sf"/>
</dbReference>
<name>A0A7C0VBX8_UNCW3</name>
<feature type="site" description="Participates in a stacking interaction with the thymidine ring of dTDP-4-oxo-6-deoxyglucose" evidence="1">
    <location>
        <position position="117"/>
    </location>
</feature>
<dbReference type="SUPFAM" id="SSF51182">
    <property type="entry name" value="RmlC-like cupins"/>
    <property type="match status" value="1"/>
</dbReference>
<dbReference type="Gene3D" id="2.60.120.10">
    <property type="entry name" value="Jelly Rolls"/>
    <property type="match status" value="1"/>
</dbReference>
<dbReference type="InterPro" id="IPR000888">
    <property type="entry name" value="RmlC-like"/>
</dbReference>
<evidence type="ECO:0000256" key="1">
    <source>
        <dbReference type="PIRSR" id="PIRSR600888-3"/>
    </source>
</evidence>